<dbReference type="SUPFAM" id="SSF51338">
    <property type="entry name" value="Composite domain of metallo-dependent hydrolases"/>
    <property type="match status" value="1"/>
</dbReference>
<protein>
    <submittedName>
        <fullName evidence="3">Imidazolonepropionase</fullName>
    </submittedName>
</protein>
<dbReference type="SUPFAM" id="SSF51556">
    <property type="entry name" value="Metallo-dependent hydrolases"/>
    <property type="match status" value="1"/>
</dbReference>
<dbReference type="Pfam" id="PF07969">
    <property type="entry name" value="Amidohydro_3"/>
    <property type="match status" value="1"/>
</dbReference>
<dbReference type="InterPro" id="IPR011059">
    <property type="entry name" value="Metal-dep_hydrolase_composite"/>
</dbReference>
<evidence type="ECO:0000313" key="4">
    <source>
        <dbReference type="Proteomes" id="UP000184465"/>
    </source>
</evidence>
<keyword evidence="4" id="KW-1185">Reference proteome</keyword>
<name>A0A1M6PDZ9_PARC5</name>
<dbReference type="Pfam" id="PF01979">
    <property type="entry name" value="Amidohydro_1"/>
    <property type="match status" value="1"/>
</dbReference>
<gene>
    <name evidence="3" type="ORF">SAMN02745912_02126</name>
</gene>
<evidence type="ECO:0000259" key="2">
    <source>
        <dbReference type="Pfam" id="PF07969"/>
    </source>
</evidence>
<dbReference type="InterPro" id="IPR051781">
    <property type="entry name" value="Metallo-dep_Hydrolase"/>
</dbReference>
<dbReference type="Gene3D" id="3.20.20.140">
    <property type="entry name" value="Metal-dependent hydrolases"/>
    <property type="match status" value="1"/>
</dbReference>
<evidence type="ECO:0000313" key="3">
    <source>
        <dbReference type="EMBL" id="SHK06169.1"/>
    </source>
</evidence>
<reference evidence="3 4" key="1">
    <citation type="submission" date="2016-11" db="EMBL/GenBank/DDBJ databases">
        <authorList>
            <person name="Jaros S."/>
            <person name="Januszkiewicz K."/>
            <person name="Wedrychowicz H."/>
        </authorList>
    </citation>
    <scope>NUCLEOTIDE SEQUENCE [LARGE SCALE GENOMIC DNA]</scope>
    <source>
        <strain evidence="3 4">DSM 15212</strain>
    </source>
</reference>
<dbReference type="Proteomes" id="UP000184465">
    <property type="component" value="Unassembled WGS sequence"/>
</dbReference>
<dbReference type="OrthoDB" id="9802793at2"/>
<dbReference type="AlphaFoldDB" id="A0A1M6PDZ9"/>
<dbReference type="InterPro" id="IPR006680">
    <property type="entry name" value="Amidohydro-rel"/>
</dbReference>
<proteinExistence type="predicted"/>
<feature type="domain" description="Amidohydrolase 3" evidence="2">
    <location>
        <begin position="43"/>
        <end position="82"/>
    </location>
</feature>
<dbReference type="InterPro" id="IPR032466">
    <property type="entry name" value="Metal_Hydrolase"/>
</dbReference>
<dbReference type="PANTHER" id="PTHR43135">
    <property type="entry name" value="ALPHA-D-RIBOSE 1-METHYLPHOSPHONATE 5-TRIPHOSPHATE DIPHOSPHATASE"/>
    <property type="match status" value="1"/>
</dbReference>
<dbReference type="RefSeq" id="WP_073149660.1">
    <property type="nucleotide sequence ID" value="NZ_FRAG01000023.1"/>
</dbReference>
<dbReference type="PANTHER" id="PTHR43135:SF3">
    <property type="entry name" value="ALPHA-D-RIBOSE 1-METHYLPHOSPHONATE 5-TRIPHOSPHATE DIPHOSPHATASE"/>
    <property type="match status" value="1"/>
</dbReference>
<dbReference type="STRING" id="1121301.SAMN02745912_02126"/>
<accession>A0A1M6PDZ9</accession>
<sequence length="387" mass="41975">MLVIKSAKIYTSADRVIEKGDILIEDGKIKDIGTSLNAKGAATIDADGLIVTPGLIDAHSHISGFETDMSDQDLNEMTNNATPQVEAIYSVDTASKMFERVIQSGITTSAIAPGSGNVVGGLVCAVKSYGHSIEDMCIKNPVALKMALGGNPKGVYGKRNQMPMTRMGIAHVIRETLIKGREYLRKKEAVKDDESKMPPFDLGLENVCRVLKKEIPLKVHCEQFDMLTIISIAKEFDVEFTLDHAWGASDFYDDIVESGCKGVIYGPIGVPLLPGECGKIDIYSLVELDRRGVTCAIMTDGPILNPDVLIVQAGEVIRFGGNIERVLNMLTINPAKIIGVDDRVGSIEKGKDADIVIFKGMPAVDTNATVEYTIINGEVVYRRNNNN</sequence>
<feature type="domain" description="Amidohydrolase-related" evidence="1">
    <location>
        <begin position="289"/>
        <end position="380"/>
    </location>
</feature>
<dbReference type="InterPro" id="IPR013108">
    <property type="entry name" value="Amidohydro_3"/>
</dbReference>
<organism evidence="3 4">
    <name type="scientific">Paramaledivibacter caminithermalis (strain DSM 15212 / CIP 107654 / DViRD3)</name>
    <name type="common">Clostridium caminithermale</name>
    <dbReference type="NCBI Taxonomy" id="1121301"/>
    <lineage>
        <taxon>Bacteria</taxon>
        <taxon>Bacillati</taxon>
        <taxon>Bacillota</taxon>
        <taxon>Clostridia</taxon>
        <taxon>Peptostreptococcales</taxon>
        <taxon>Caminicellaceae</taxon>
        <taxon>Paramaledivibacter</taxon>
    </lineage>
</organism>
<dbReference type="EMBL" id="FRAG01000023">
    <property type="protein sequence ID" value="SHK06169.1"/>
    <property type="molecule type" value="Genomic_DNA"/>
</dbReference>
<dbReference type="GO" id="GO:0016810">
    <property type="term" value="F:hydrolase activity, acting on carbon-nitrogen (but not peptide) bonds"/>
    <property type="evidence" value="ECO:0007669"/>
    <property type="project" value="InterPro"/>
</dbReference>
<evidence type="ECO:0000259" key="1">
    <source>
        <dbReference type="Pfam" id="PF01979"/>
    </source>
</evidence>